<gene>
    <name evidence="3" type="ORF">CEUTPL_LOCUS9189</name>
</gene>
<feature type="transmembrane region" description="Helical" evidence="1">
    <location>
        <begin position="54"/>
        <end position="75"/>
    </location>
</feature>
<sequence length="93" mass="10422">MHVPQRAVQVLARQALQKRSYHSSLTTSTYNDLPSPAGSWQTQFESQQRKYNTILAAGLAVFAGSLLVGKASGMFEFYNHYPDRPATIETYKP</sequence>
<organism evidence="3 4">
    <name type="scientific">Ceutorhynchus assimilis</name>
    <name type="common">cabbage seed weevil</name>
    <dbReference type="NCBI Taxonomy" id="467358"/>
    <lineage>
        <taxon>Eukaryota</taxon>
        <taxon>Metazoa</taxon>
        <taxon>Ecdysozoa</taxon>
        <taxon>Arthropoda</taxon>
        <taxon>Hexapoda</taxon>
        <taxon>Insecta</taxon>
        <taxon>Pterygota</taxon>
        <taxon>Neoptera</taxon>
        <taxon>Endopterygota</taxon>
        <taxon>Coleoptera</taxon>
        <taxon>Polyphaga</taxon>
        <taxon>Cucujiformia</taxon>
        <taxon>Curculionidae</taxon>
        <taxon>Ceutorhynchinae</taxon>
        <taxon>Ceutorhynchus</taxon>
    </lineage>
</organism>
<keyword evidence="1" id="KW-0812">Transmembrane</keyword>
<evidence type="ECO:0000313" key="3">
    <source>
        <dbReference type="EMBL" id="CAG9768663.1"/>
    </source>
</evidence>
<evidence type="ECO:0000259" key="2">
    <source>
        <dbReference type="Pfam" id="PF16020"/>
    </source>
</evidence>
<evidence type="ECO:0000313" key="4">
    <source>
        <dbReference type="Proteomes" id="UP001152799"/>
    </source>
</evidence>
<accession>A0A9N9MQ12</accession>
<reference evidence="3" key="1">
    <citation type="submission" date="2022-01" db="EMBL/GenBank/DDBJ databases">
        <authorList>
            <person name="King R."/>
        </authorList>
    </citation>
    <scope>NUCLEOTIDE SEQUENCE</scope>
</reference>
<evidence type="ECO:0000256" key="1">
    <source>
        <dbReference type="SAM" id="Phobius"/>
    </source>
</evidence>
<dbReference type="OrthoDB" id="9981889at2759"/>
<name>A0A9N9MQ12_9CUCU</name>
<dbReference type="EMBL" id="OU892281">
    <property type="protein sequence ID" value="CAG9768663.1"/>
    <property type="molecule type" value="Genomic_DNA"/>
</dbReference>
<dbReference type="InterPro" id="IPR031973">
    <property type="entry name" value="Deltameth_res_prag01"/>
</dbReference>
<proteinExistence type="predicted"/>
<dbReference type="Proteomes" id="UP001152799">
    <property type="component" value="Chromosome 5"/>
</dbReference>
<keyword evidence="4" id="KW-1185">Reference proteome</keyword>
<dbReference type="PANTHER" id="PTHR22133:SF2">
    <property type="entry name" value="AT01821P-RELATED"/>
    <property type="match status" value="1"/>
</dbReference>
<keyword evidence="1" id="KW-1133">Transmembrane helix</keyword>
<dbReference type="AlphaFoldDB" id="A0A9N9MQ12"/>
<feature type="domain" description="Deltamethrin resistance protein prag01" evidence="2">
    <location>
        <begin position="31"/>
        <end position="82"/>
    </location>
</feature>
<dbReference type="PANTHER" id="PTHR22133">
    <property type="entry name" value="AT01821P-RELATED"/>
    <property type="match status" value="1"/>
</dbReference>
<protein>
    <recommendedName>
        <fullName evidence="2">Deltamethrin resistance protein prag01 domain-containing protein</fullName>
    </recommendedName>
</protein>
<keyword evidence="1" id="KW-0472">Membrane</keyword>
<dbReference type="Pfam" id="PF16020">
    <property type="entry name" value="Deltameth_res"/>
    <property type="match status" value="1"/>
</dbReference>